<feature type="region of interest" description="Disordered" evidence="12">
    <location>
        <begin position="1"/>
        <end position="36"/>
    </location>
</feature>
<dbReference type="FunFam" id="3.40.50.720:FF:000015">
    <property type="entry name" value="Ubiquitin-activating enzyme E1 1"/>
    <property type="match status" value="1"/>
</dbReference>
<evidence type="ECO:0000256" key="8">
    <source>
        <dbReference type="ARBA" id="ARBA00022840"/>
    </source>
</evidence>
<evidence type="ECO:0000256" key="4">
    <source>
        <dbReference type="ARBA" id="ARBA00012990"/>
    </source>
</evidence>
<feature type="compositionally biased region" description="Polar residues" evidence="12">
    <location>
        <begin position="1"/>
        <end position="12"/>
    </location>
</feature>
<dbReference type="GO" id="GO:0019948">
    <property type="term" value="F:SUMO activating enzyme activity"/>
    <property type="evidence" value="ECO:0007669"/>
    <property type="project" value="TreeGrafter"/>
</dbReference>
<evidence type="ECO:0000256" key="6">
    <source>
        <dbReference type="ARBA" id="ARBA00022741"/>
    </source>
</evidence>
<dbReference type="EMBL" id="JARKHS020001743">
    <property type="protein sequence ID" value="KAK8787526.1"/>
    <property type="molecule type" value="Genomic_DNA"/>
</dbReference>
<dbReference type="Gene3D" id="3.50.50.80">
    <property type="entry name" value="Ubiquitin-activating enzyme E1, inactive adenylation domain, subdomain 1"/>
    <property type="match status" value="1"/>
</dbReference>
<dbReference type="InterPro" id="IPR038252">
    <property type="entry name" value="UBA_E1_C_sf"/>
</dbReference>
<dbReference type="InterPro" id="IPR018965">
    <property type="entry name" value="Ub-activating_enz_E1_C"/>
</dbReference>
<organism evidence="14 15">
    <name type="scientific">Amblyomma americanum</name>
    <name type="common">Lone star tick</name>
    <dbReference type="NCBI Taxonomy" id="6943"/>
    <lineage>
        <taxon>Eukaryota</taxon>
        <taxon>Metazoa</taxon>
        <taxon>Ecdysozoa</taxon>
        <taxon>Arthropoda</taxon>
        <taxon>Chelicerata</taxon>
        <taxon>Arachnida</taxon>
        <taxon>Acari</taxon>
        <taxon>Parasitiformes</taxon>
        <taxon>Ixodida</taxon>
        <taxon>Ixodoidea</taxon>
        <taxon>Ixodidae</taxon>
        <taxon>Amblyomminae</taxon>
        <taxon>Amblyomma</taxon>
    </lineage>
</organism>
<dbReference type="Proteomes" id="UP001321473">
    <property type="component" value="Unassembled WGS sequence"/>
</dbReference>
<dbReference type="InterPro" id="IPR000594">
    <property type="entry name" value="ThiF_NAD_FAD-bd"/>
</dbReference>
<evidence type="ECO:0000256" key="1">
    <source>
        <dbReference type="ARBA" id="ARBA00000488"/>
    </source>
</evidence>
<evidence type="ECO:0000256" key="11">
    <source>
        <dbReference type="RuleBase" id="RU000519"/>
    </source>
</evidence>
<sequence>MSCAQDTVSENAKSPPAKKRRTEDSSGNATSGKAVGEMARNGSAAQNLSDIDESLYSRQLYVLGHEAMLRMARSDVLISGMRGLGVEIAKNIILSGVKSVTIHDQGVCTIADLSSQFYLNEGALGKNRAEACLTPLQELNTYVSVAAHTQPLTEDFLKQFSVVVLTDTPLAEQLSISAITRARNIALIVADTRGLFGQIFCDFGESFRVVDTTGEQPLSVMIASISKDKEAVVTCLDETRHGLEDGDYVSFSEVTGMTEINSCPPMKVKVLGPYTFSVGDTTQFGDYVRGGVATQVKMPKDIKFKSLKESLADPDFLVSDYAKMDSAPQLHLGFQALHAFEKKHSRLPRPWNKEDAAEVVALSKERNASLASPLESLDEKLLATLSHVSAGSLCPMQAVIGGITAQEIMKACSGKFNPIQQWFYFDALECLPQSGALSEETASTLAETRYGAQACVLGADVQKKLGSQKYFLVGAGAIGCELLKNFAMMGLGAEDGCIYITDMDVIERSNLNRQFLFRPWDVGRMKSGTAADAVKKMNPSVKIVAHENRVGPDTEHVYTDDFFDSLDGVANALDNVDTRIYMDRRCVYYRKPLLESGTLGTKGNVQVVIPHLTESYSSSQDPPEKSIPICTLKNFPNAIEHTLQWARDEFEGLFKQCAENAVQYLKDPRFMEKTLKLPGNQPLEVLEGVKQMLVDERPTSFADCVAWARLRFQDQYNNQIRQLLYNFPEDQTTSSGALFWSGPKRCPSPIEFDPKETLHMDYVVAAANLRAAMFGLSKCTDREEIARILKLVNVPRFEPRQGVRIAVTDAEAQQNSGGPTDQERLNILQKELPTPSSLASVKLAPLEFEKDDDTNFHMDFIVAASNLRATNYKISPADRLRSKLIAGKIIPAIATTTSLVAGLVCLELYKLIQGHNKLELYKNGFVNLALPFFGFSEPVAAKKIKYGDQEFTLWDRFEVKGEMTLREFIDYFKNEHGLEITMLSQGVCMLYSFFMPPAKVEERLKLIMSEVVKKVSQRPIEPHVRALVFELCCNDKDGEDVELHRKLVEMAPVPT</sequence>
<keyword evidence="8 11" id="KW-0067">ATP-binding</keyword>
<keyword evidence="7 11" id="KW-0833">Ubl conjugation pathway</keyword>
<comment type="similarity">
    <text evidence="3 11">Belongs to the ubiquitin-activating E1 family.</text>
</comment>
<dbReference type="InterPro" id="IPR032418">
    <property type="entry name" value="E1_FCCH"/>
</dbReference>
<dbReference type="FunFam" id="3.50.50.80:FF:000001">
    <property type="entry name" value="ubiquitin-like modifier-activating enzyme 1"/>
    <property type="match status" value="1"/>
</dbReference>
<evidence type="ECO:0000256" key="9">
    <source>
        <dbReference type="ARBA" id="ARBA00030371"/>
    </source>
</evidence>
<dbReference type="Gene3D" id="3.40.50.720">
    <property type="entry name" value="NAD(P)-binding Rossmann-like Domain"/>
    <property type="match status" value="1"/>
</dbReference>
<dbReference type="GO" id="GO:0004839">
    <property type="term" value="F:ubiquitin activating enzyme activity"/>
    <property type="evidence" value="ECO:0007669"/>
    <property type="project" value="UniProtKB-EC"/>
</dbReference>
<dbReference type="Gene3D" id="2.40.30.180">
    <property type="entry name" value="Ubiquitin-activating enzyme E1, FCCH domain"/>
    <property type="match status" value="1"/>
</dbReference>
<evidence type="ECO:0000256" key="7">
    <source>
        <dbReference type="ARBA" id="ARBA00022786"/>
    </source>
</evidence>
<proteinExistence type="inferred from homology"/>
<dbReference type="FunFam" id="3.40.50.12550:FF:000001">
    <property type="entry name" value="Ubiquitin-activating enzyme E1 1"/>
    <property type="match status" value="1"/>
</dbReference>
<dbReference type="Gene3D" id="3.10.290.60">
    <property type="entry name" value="Ubiquitin-activating enzyme E1, UFD domain"/>
    <property type="match status" value="1"/>
</dbReference>
<name>A0AAQ4FKA4_AMBAM</name>
<dbReference type="Pfam" id="PF16190">
    <property type="entry name" value="E1_FCCH"/>
    <property type="match status" value="1"/>
</dbReference>
<comment type="caution">
    <text evidence="14">The sequence shown here is derived from an EMBL/GenBank/DDBJ whole genome shotgun (WGS) entry which is preliminary data.</text>
</comment>
<dbReference type="GO" id="GO:0031510">
    <property type="term" value="C:SUMO activating enzyme complex"/>
    <property type="evidence" value="ECO:0007669"/>
    <property type="project" value="TreeGrafter"/>
</dbReference>
<dbReference type="InterPro" id="IPR033127">
    <property type="entry name" value="UBQ-activ_enz_E1_Cys_AS"/>
</dbReference>
<dbReference type="PANTHER" id="PTHR10953">
    <property type="entry name" value="UBIQUITIN-ACTIVATING ENZYME E1"/>
    <property type="match status" value="1"/>
</dbReference>
<dbReference type="Gene3D" id="3.40.50.12550">
    <property type="entry name" value="Ubiquitin-activating enzyme E1, inactive adenylation domain, subdomain 2"/>
    <property type="match status" value="1"/>
</dbReference>
<dbReference type="InterPro" id="IPR035985">
    <property type="entry name" value="Ubiquitin-activating_enz"/>
</dbReference>
<dbReference type="FunFam" id="2.40.30.180:FF:000001">
    <property type="entry name" value="ubiquitin-like modifier-activating enzyme 1"/>
    <property type="match status" value="1"/>
</dbReference>
<dbReference type="NCBIfam" id="TIGR01408">
    <property type="entry name" value="Ube1"/>
    <property type="match status" value="1"/>
</dbReference>
<dbReference type="GO" id="GO:0005524">
    <property type="term" value="F:ATP binding"/>
    <property type="evidence" value="ECO:0007669"/>
    <property type="project" value="UniProtKB-KW"/>
</dbReference>
<dbReference type="InterPro" id="IPR032420">
    <property type="entry name" value="E1_4HB"/>
</dbReference>
<gene>
    <name evidence="14" type="ORF">V5799_022698</name>
</gene>
<dbReference type="PRINTS" id="PR01849">
    <property type="entry name" value="UBIQUITINACT"/>
</dbReference>
<dbReference type="AlphaFoldDB" id="A0AAQ4FKA4"/>
<dbReference type="GO" id="GO:0005737">
    <property type="term" value="C:cytoplasm"/>
    <property type="evidence" value="ECO:0007669"/>
    <property type="project" value="TreeGrafter"/>
</dbReference>
<keyword evidence="5 11" id="KW-0436">Ligase</keyword>
<evidence type="ECO:0000256" key="5">
    <source>
        <dbReference type="ARBA" id="ARBA00022598"/>
    </source>
</evidence>
<dbReference type="FunFam" id="1.10.10.2660:FF:000001">
    <property type="entry name" value="Ubiquitin-activating enzyme E1 1"/>
    <property type="match status" value="1"/>
</dbReference>
<evidence type="ECO:0000256" key="2">
    <source>
        <dbReference type="ARBA" id="ARBA00004906"/>
    </source>
</evidence>
<dbReference type="Pfam" id="PF10585">
    <property type="entry name" value="UBA_E1_SCCH"/>
    <property type="match status" value="1"/>
</dbReference>
<dbReference type="InterPro" id="IPR019572">
    <property type="entry name" value="UBA_E1_SCCH"/>
</dbReference>
<dbReference type="GO" id="GO:0016925">
    <property type="term" value="P:protein sumoylation"/>
    <property type="evidence" value="ECO:0007669"/>
    <property type="project" value="TreeGrafter"/>
</dbReference>
<comment type="pathway">
    <text evidence="2">Protein modification; protein ubiquitination.</text>
</comment>
<accession>A0AAQ4FKA4</accession>
<dbReference type="EC" id="6.2.1.45" evidence="4"/>
<dbReference type="PROSITE" id="PS00536">
    <property type="entry name" value="UBIQUITIN_ACTIVAT_1"/>
    <property type="match status" value="1"/>
</dbReference>
<reference evidence="14 15" key="1">
    <citation type="journal article" date="2023" name="Arcadia Sci">
        <title>De novo assembly of a long-read Amblyomma americanum tick genome.</title>
        <authorList>
            <person name="Chou S."/>
            <person name="Poskanzer K.E."/>
            <person name="Rollins M."/>
            <person name="Thuy-Boun P.S."/>
        </authorList>
    </citation>
    <scope>NUCLEOTIDE SEQUENCE [LARGE SCALE GENOMIC DNA]</scope>
    <source>
        <strain evidence="14">F_SG_1</strain>
        <tissue evidence="14">Salivary glands</tissue>
    </source>
</reference>
<dbReference type="InterPro" id="IPR000011">
    <property type="entry name" value="UBQ/SUMO-activ_enz_E1-like"/>
</dbReference>
<dbReference type="Pfam" id="PF00899">
    <property type="entry name" value="ThiF"/>
    <property type="match status" value="1"/>
</dbReference>
<dbReference type="Gene3D" id="1.10.10.2660">
    <property type="entry name" value="Ubiquitin-activating enzyme E1, SCCH domain"/>
    <property type="match status" value="1"/>
</dbReference>
<dbReference type="CDD" id="cd01491">
    <property type="entry name" value="Ube1_repeat1"/>
    <property type="match status" value="1"/>
</dbReference>
<feature type="domain" description="Ubiquitin-activating enzyme E1 C-terminal" evidence="13">
    <location>
        <begin position="921"/>
        <end position="1043"/>
    </location>
</feature>
<dbReference type="InterPro" id="IPR042449">
    <property type="entry name" value="Ub-E1_IAD_1"/>
</dbReference>
<dbReference type="SUPFAM" id="SSF69572">
    <property type="entry name" value="Activating enzymes of the ubiquitin-like proteins"/>
    <property type="match status" value="2"/>
</dbReference>
<dbReference type="InterPro" id="IPR042063">
    <property type="entry name" value="Ubi_acti_E1_SCCH"/>
</dbReference>
<feature type="active site" description="Glycyl thioester intermediate" evidence="10">
    <location>
        <position position="630"/>
    </location>
</feature>
<keyword evidence="15" id="KW-1185">Reference proteome</keyword>
<evidence type="ECO:0000313" key="15">
    <source>
        <dbReference type="Proteomes" id="UP001321473"/>
    </source>
</evidence>
<dbReference type="PANTHER" id="PTHR10953:SF4">
    <property type="entry name" value="UBIQUITIN-ACTIVATING ENZYME E1 C-TERMINAL DOMAIN-CONTAINING PROTEIN"/>
    <property type="match status" value="1"/>
</dbReference>
<evidence type="ECO:0000259" key="13">
    <source>
        <dbReference type="SMART" id="SM00985"/>
    </source>
</evidence>
<keyword evidence="6 11" id="KW-0547">Nucleotide-binding</keyword>
<dbReference type="InterPro" id="IPR045886">
    <property type="entry name" value="ThiF/MoeB/HesA"/>
</dbReference>
<comment type="catalytic activity">
    <reaction evidence="1">
        <text>ATP + ubiquitin + [E1 ubiquitin-activating enzyme]-L-cysteine = AMP + diphosphate + S-ubiquitinyl-[E1 ubiquitin-activating enzyme]-L-cysteine.</text>
        <dbReference type="EC" id="6.2.1.45"/>
    </reaction>
</comment>
<evidence type="ECO:0000256" key="10">
    <source>
        <dbReference type="PROSITE-ProRule" id="PRU10132"/>
    </source>
</evidence>
<protein>
    <recommendedName>
        <fullName evidence="4">E1 ubiquitin-activating enzyme</fullName>
        <ecNumber evidence="4">6.2.1.45</ecNumber>
    </recommendedName>
    <alternativeName>
        <fullName evidence="9">Ubiquitin-activating enzyme E1</fullName>
    </alternativeName>
</protein>
<evidence type="ECO:0000313" key="14">
    <source>
        <dbReference type="EMBL" id="KAK8787526.1"/>
    </source>
</evidence>
<evidence type="ECO:0000256" key="3">
    <source>
        <dbReference type="ARBA" id="ARBA00005673"/>
    </source>
</evidence>
<dbReference type="SMART" id="SM00985">
    <property type="entry name" value="UBA_e1_C"/>
    <property type="match status" value="1"/>
</dbReference>
<dbReference type="Pfam" id="PF16191">
    <property type="entry name" value="E1_4HB"/>
    <property type="match status" value="1"/>
</dbReference>
<dbReference type="CDD" id="cd01490">
    <property type="entry name" value="Ube1_repeat2"/>
    <property type="match status" value="1"/>
</dbReference>
<dbReference type="FunFam" id="3.10.290.60:FF:000002">
    <property type="entry name" value="Ubiquitin-like modifier-activating enzyme 1"/>
    <property type="match status" value="1"/>
</dbReference>
<dbReference type="InterPro" id="IPR042302">
    <property type="entry name" value="E1_FCCH_sf"/>
</dbReference>
<dbReference type="PROSITE" id="PS00865">
    <property type="entry name" value="UBIQUITIN_ACTIVAT_2"/>
    <property type="match status" value="1"/>
</dbReference>
<dbReference type="InterPro" id="IPR018075">
    <property type="entry name" value="UBQ-activ_enz_E1"/>
</dbReference>
<evidence type="ECO:0000256" key="12">
    <source>
        <dbReference type="SAM" id="MobiDB-lite"/>
    </source>
</evidence>
<dbReference type="Pfam" id="PF09358">
    <property type="entry name" value="E1_UFD"/>
    <property type="match status" value="1"/>
</dbReference>
<dbReference type="InterPro" id="IPR018074">
    <property type="entry name" value="UBQ-activ_enz_E1_CS"/>
</dbReference>